<dbReference type="AlphaFoldDB" id="A0AAN6Z8V1"/>
<dbReference type="Proteomes" id="UP001304895">
    <property type="component" value="Unassembled WGS sequence"/>
</dbReference>
<organism evidence="2 3">
    <name type="scientific">Trichocladium antarcticum</name>
    <dbReference type="NCBI Taxonomy" id="1450529"/>
    <lineage>
        <taxon>Eukaryota</taxon>
        <taxon>Fungi</taxon>
        <taxon>Dikarya</taxon>
        <taxon>Ascomycota</taxon>
        <taxon>Pezizomycotina</taxon>
        <taxon>Sordariomycetes</taxon>
        <taxon>Sordariomycetidae</taxon>
        <taxon>Sordariales</taxon>
        <taxon>Chaetomiaceae</taxon>
        <taxon>Trichocladium</taxon>
    </lineage>
</organism>
<evidence type="ECO:0000256" key="1">
    <source>
        <dbReference type="SAM" id="MobiDB-lite"/>
    </source>
</evidence>
<keyword evidence="3" id="KW-1185">Reference proteome</keyword>
<name>A0AAN6Z8V1_9PEZI</name>
<dbReference type="EMBL" id="MU853443">
    <property type="protein sequence ID" value="KAK4130100.1"/>
    <property type="molecule type" value="Genomic_DNA"/>
</dbReference>
<gene>
    <name evidence="2" type="ORF">BT67DRAFT_247362</name>
</gene>
<proteinExistence type="predicted"/>
<feature type="region of interest" description="Disordered" evidence="1">
    <location>
        <begin position="63"/>
        <end position="95"/>
    </location>
</feature>
<comment type="caution">
    <text evidence="2">The sequence shown here is derived from an EMBL/GenBank/DDBJ whole genome shotgun (WGS) entry which is preliminary data.</text>
</comment>
<reference evidence="2" key="1">
    <citation type="journal article" date="2023" name="Mol. Phylogenet. Evol.">
        <title>Genome-scale phylogeny and comparative genomics of the fungal order Sordariales.</title>
        <authorList>
            <person name="Hensen N."/>
            <person name="Bonometti L."/>
            <person name="Westerberg I."/>
            <person name="Brannstrom I.O."/>
            <person name="Guillou S."/>
            <person name="Cros-Aarteil S."/>
            <person name="Calhoun S."/>
            <person name="Haridas S."/>
            <person name="Kuo A."/>
            <person name="Mondo S."/>
            <person name="Pangilinan J."/>
            <person name="Riley R."/>
            <person name="LaButti K."/>
            <person name="Andreopoulos B."/>
            <person name="Lipzen A."/>
            <person name="Chen C."/>
            <person name="Yan M."/>
            <person name="Daum C."/>
            <person name="Ng V."/>
            <person name="Clum A."/>
            <person name="Steindorff A."/>
            <person name="Ohm R.A."/>
            <person name="Martin F."/>
            <person name="Silar P."/>
            <person name="Natvig D.O."/>
            <person name="Lalanne C."/>
            <person name="Gautier V."/>
            <person name="Ament-Velasquez S.L."/>
            <person name="Kruys A."/>
            <person name="Hutchinson M.I."/>
            <person name="Powell A.J."/>
            <person name="Barry K."/>
            <person name="Miller A.N."/>
            <person name="Grigoriev I.V."/>
            <person name="Debuchy R."/>
            <person name="Gladieux P."/>
            <person name="Hiltunen Thoren M."/>
            <person name="Johannesson H."/>
        </authorList>
    </citation>
    <scope>NUCLEOTIDE SEQUENCE</scope>
    <source>
        <strain evidence="2">CBS 123565</strain>
    </source>
</reference>
<protein>
    <submittedName>
        <fullName evidence="2">Uncharacterized protein</fullName>
    </submittedName>
</protein>
<accession>A0AAN6Z8V1</accession>
<reference evidence="2" key="2">
    <citation type="submission" date="2023-05" db="EMBL/GenBank/DDBJ databases">
        <authorList>
            <consortium name="Lawrence Berkeley National Laboratory"/>
            <person name="Steindorff A."/>
            <person name="Hensen N."/>
            <person name="Bonometti L."/>
            <person name="Westerberg I."/>
            <person name="Brannstrom I.O."/>
            <person name="Guillou S."/>
            <person name="Cros-Aarteil S."/>
            <person name="Calhoun S."/>
            <person name="Haridas S."/>
            <person name="Kuo A."/>
            <person name="Mondo S."/>
            <person name="Pangilinan J."/>
            <person name="Riley R."/>
            <person name="Labutti K."/>
            <person name="Andreopoulos B."/>
            <person name="Lipzen A."/>
            <person name="Chen C."/>
            <person name="Yanf M."/>
            <person name="Daum C."/>
            <person name="Ng V."/>
            <person name="Clum A."/>
            <person name="Ohm R."/>
            <person name="Martin F."/>
            <person name="Silar P."/>
            <person name="Natvig D."/>
            <person name="Lalanne C."/>
            <person name="Gautier V."/>
            <person name="Ament-Velasquez S.L."/>
            <person name="Kruys A."/>
            <person name="Hutchinson M.I."/>
            <person name="Powell A.J."/>
            <person name="Barry K."/>
            <person name="Miller A.N."/>
            <person name="Grigoriev I.V."/>
            <person name="Debuchy R."/>
            <person name="Gladieux P."/>
            <person name="Thoren M.H."/>
            <person name="Johannesson H."/>
        </authorList>
    </citation>
    <scope>NUCLEOTIDE SEQUENCE</scope>
    <source>
        <strain evidence="2">CBS 123565</strain>
    </source>
</reference>
<evidence type="ECO:0000313" key="2">
    <source>
        <dbReference type="EMBL" id="KAK4130100.1"/>
    </source>
</evidence>
<sequence>MPSLVAGHRRRRGSPAKPALFTLGVMSSVRNFGSTLRWTCAVSPGVVCEWPIRQGAMLLGVPAGAEPAGASRPSSRGQSDRDQRQGQQPRRTVPR</sequence>
<feature type="compositionally biased region" description="Low complexity" evidence="1">
    <location>
        <begin position="85"/>
        <end position="95"/>
    </location>
</feature>
<evidence type="ECO:0000313" key="3">
    <source>
        <dbReference type="Proteomes" id="UP001304895"/>
    </source>
</evidence>